<protein>
    <submittedName>
        <fullName evidence="5">AraC family transcriptional regulator</fullName>
    </submittedName>
</protein>
<dbReference type="Proteomes" id="UP000474175">
    <property type="component" value="Unassembled WGS sequence"/>
</dbReference>
<keyword evidence="6" id="KW-1185">Reference proteome</keyword>
<keyword evidence="2" id="KW-0238">DNA-binding</keyword>
<dbReference type="Pfam" id="PF12833">
    <property type="entry name" value="HTH_18"/>
    <property type="match status" value="1"/>
</dbReference>
<evidence type="ECO:0000313" key="6">
    <source>
        <dbReference type="Proteomes" id="UP000474175"/>
    </source>
</evidence>
<dbReference type="InterPro" id="IPR018060">
    <property type="entry name" value="HTH_AraC"/>
</dbReference>
<dbReference type="GO" id="GO:0043565">
    <property type="term" value="F:sequence-specific DNA binding"/>
    <property type="evidence" value="ECO:0007669"/>
    <property type="project" value="InterPro"/>
</dbReference>
<evidence type="ECO:0000313" key="5">
    <source>
        <dbReference type="EMBL" id="NDU96881.1"/>
    </source>
</evidence>
<accession>A0A6L9LCQ2</accession>
<dbReference type="PROSITE" id="PS00041">
    <property type="entry name" value="HTH_ARAC_FAMILY_1"/>
    <property type="match status" value="1"/>
</dbReference>
<feature type="domain" description="HTH araC/xylS-type" evidence="4">
    <location>
        <begin position="188"/>
        <end position="287"/>
    </location>
</feature>
<sequence length="297" mass="34374">MKVLEFTPPVPKEDSVVVDEDILPYFYNYFHRHKQLQITVILHGTGTLTAGNYSQSFKPGDIYILGANQPHIFKSDASHFSHPERMNAHAIHVYFDQSRIPGQFFDLPEMESISNFLPTTQYGLQLPSQYVTHVSRVLTKLKNKNSLDRLLTLIKLFDYFSKQVRDWKSLDSGLSRNYFFDGEGVRMNDVFQYTLEHYAENITLNKIAEIAHITPHAFCKYFKKHTRKTYNAFLNEIRISEACKKIINSNHDGISTIAYSTGFNSATNFNRVFRKTTGMSPRDYIKVYKSKLDKLAS</sequence>
<name>A0A6L9LCQ2_9BACT</name>
<keyword evidence="1" id="KW-0805">Transcription regulation</keyword>
<dbReference type="Gene3D" id="2.60.120.10">
    <property type="entry name" value="Jelly Rolls"/>
    <property type="match status" value="1"/>
</dbReference>
<dbReference type="EMBL" id="JAAFZH010000008">
    <property type="protein sequence ID" value="NDU96881.1"/>
    <property type="molecule type" value="Genomic_DNA"/>
</dbReference>
<dbReference type="InterPro" id="IPR009057">
    <property type="entry name" value="Homeodomain-like_sf"/>
</dbReference>
<dbReference type="InterPro" id="IPR020449">
    <property type="entry name" value="Tscrpt_reg_AraC-type_HTH"/>
</dbReference>
<dbReference type="SMART" id="SM00342">
    <property type="entry name" value="HTH_ARAC"/>
    <property type="match status" value="1"/>
</dbReference>
<evidence type="ECO:0000256" key="3">
    <source>
        <dbReference type="ARBA" id="ARBA00023163"/>
    </source>
</evidence>
<reference evidence="5 6" key="1">
    <citation type="submission" date="2020-02" db="EMBL/GenBank/DDBJ databases">
        <title>Draft genome sequence of two Spirosoma agri KCTC 52727 and Spirosoma terrae KCTC 52035.</title>
        <authorList>
            <person name="Rojas J."/>
            <person name="Ambika Manirajan B."/>
            <person name="Suarez C."/>
            <person name="Ratering S."/>
            <person name="Schnell S."/>
        </authorList>
    </citation>
    <scope>NUCLEOTIDE SEQUENCE [LARGE SCALE GENOMIC DNA]</scope>
    <source>
        <strain evidence="5 6">KCTC 52035</strain>
    </source>
</reference>
<dbReference type="InterPro" id="IPR003313">
    <property type="entry name" value="AraC-bd"/>
</dbReference>
<dbReference type="PROSITE" id="PS01124">
    <property type="entry name" value="HTH_ARAC_FAMILY_2"/>
    <property type="match status" value="1"/>
</dbReference>
<evidence type="ECO:0000259" key="4">
    <source>
        <dbReference type="PROSITE" id="PS01124"/>
    </source>
</evidence>
<dbReference type="InterPro" id="IPR011051">
    <property type="entry name" value="RmlC_Cupin_sf"/>
</dbReference>
<dbReference type="Pfam" id="PF02311">
    <property type="entry name" value="AraC_binding"/>
    <property type="match status" value="1"/>
</dbReference>
<keyword evidence="3" id="KW-0804">Transcription</keyword>
<dbReference type="PANTHER" id="PTHR43280:SF27">
    <property type="entry name" value="TRANSCRIPTIONAL REGULATOR MTLR"/>
    <property type="match status" value="1"/>
</dbReference>
<gene>
    <name evidence="5" type="ORF">GK108_18500</name>
</gene>
<evidence type="ECO:0000256" key="1">
    <source>
        <dbReference type="ARBA" id="ARBA00023015"/>
    </source>
</evidence>
<dbReference type="InterPro" id="IPR018062">
    <property type="entry name" value="HTH_AraC-typ_CS"/>
</dbReference>
<evidence type="ECO:0000256" key="2">
    <source>
        <dbReference type="ARBA" id="ARBA00023125"/>
    </source>
</evidence>
<proteinExistence type="predicted"/>
<dbReference type="SUPFAM" id="SSF46689">
    <property type="entry name" value="Homeodomain-like"/>
    <property type="match status" value="2"/>
</dbReference>
<dbReference type="GO" id="GO:0003700">
    <property type="term" value="F:DNA-binding transcription factor activity"/>
    <property type="evidence" value="ECO:0007669"/>
    <property type="project" value="InterPro"/>
</dbReference>
<dbReference type="Gene3D" id="1.10.10.60">
    <property type="entry name" value="Homeodomain-like"/>
    <property type="match status" value="2"/>
</dbReference>
<dbReference type="InterPro" id="IPR014710">
    <property type="entry name" value="RmlC-like_jellyroll"/>
</dbReference>
<dbReference type="RefSeq" id="WP_163951776.1">
    <property type="nucleotide sequence ID" value="NZ_JAAFZH010000008.1"/>
</dbReference>
<dbReference type="PRINTS" id="PR00032">
    <property type="entry name" value="HTHARAC"/>
</dbReference>
<organism evidence="5 6">
    <name type="scientific">Spirosoma terrae</name>
    <dbReference type="NCBI Taxonomy" id="1968276"/>
    <lineage>
        <taxon>Bacteria</taxon>
        <taxon>Pseudomonadati</taxon>
        <taxon>Bacteroidota</taxon>
        <taxon>Cytophagia</taxon>
        <taxon>Cytophagales</taxon>
        <taxon>Cytophagaceae</taxon>
        <taxon>Spirosoma</taxon>
    </lineage>
</organism>
<dbReference type="SUPFAM" id="SSF51182">
    <property type="entry name" value="RmlC-like cupins"/>
    <property type="match status" value="1"/>
</dbReference>
<comment type="caution">
    <text evidence="5">The sequence shown here is derived from an EMBL/GenBank/DDBJ whole genome shotgun (WGS) entry which is preliminary data.</text>
</comment>
<dbReference type="PANTHER" id="PTHR43280">
    <property type="entry name" value="ARAC-FAMILY TRANSCRIPTIONAL REGULATOR"/>
    <property type="match status" value="1"/>
</dbReference>
<dbReference type="AlphaFoldDB" id="A0A6L9LCQ2"/>